<dbReference type="Pfam" id="PF04977">
    <property type="entry name" value="DivIC"/>
    <property type="match status" value="1"/>
</dbReference>
<reference evidence="9 10" key="1">
    <citation type="submission" date="2019-01" db="EMBL/GenBank/DDBJ databases">
        <title>Insights into ecological role of a new deltaproteobacterial order Candidatus Sinidesulfobacterales (Sva0485) by metagenomics and metatranscriptomics.</title>
        <authorList>
            <person name="Tan S."/>
            <person name="Liu J."/>
            <person name="Fang Y."/>
            <person name="Hedlund B."/>
            <person name="Lian Z.-H."/>
            <person name="Huang L.-Y."/>
            <person name="Li J.-T."/>
            <person name="Huang L.-N."/>
            <person name="Li W.-J."/>
            <person name="Jiang H.-C."/>
            <person name="Dong H.-L."/>
            <person name="Shu W.-S."/>
        </authorList>
    </citation>
    <scope>NUCLEOTIDE SEQUENCE [LARGE SCALE GENOMIC DNA]</scope>
    <source>
        <strain evidence="9">AP4</strain>
    </source>
</reference>
<evidence type="ECO:0000256" key="4">
    <source>
        <dbReference type="ARBA" id="ARBA00022989"/>
    </source>
</evidence>
<keyword evidence="6" id="KW-0131">Cell cycle</keyword>
<keyword evidence="4 8" id="KW-1133">Transmembrane helix</keyword>
<dbReference type="InterPro" id="IPR023081">
    <property type="entry name" value="Cell_div_FtsB"/>
</dbReference>
<dbReference type="PANTHER" id="PTHR37485:SF1">
    <property type="entry name" value="CELL DIVISION PROTEIN FTSB"/>
    <property type="match status" value="1"/>
</dbReference>
<keyword evidence="2" id="KW-0132">Cell division</keyword>
<feature type="coiled-coil region" evidence="7">
    <location>
        <begin position="44"/>
        <end position="71"/>
    </location>
</feature>
<evidence type="ECO:0000256" key="5">
    <source>
        <dbReference type="ARBA" id="ARBA00023136"/>
    </source>
</evidence>
<keyword evidence="1" id="KW-1003">Cell membrane</keyword>
<evidence type="ECO:0000256" key="2">
    <source>
        <dbReference type="ARBA" id="ARBA00022618"/>
    </source>
</evidence>
<keyword evidence="3 8" id="KW-0812">Transmembrane</keyword>
<dbReference type="Proteomes" id="UP000322454">
    <property type="component" value="Unassembled WGS sequence"/>
</dbReference>
<evidence type="ECO:0000313" key="10">
    <source>
        <dbReference type="Proteomes" id="UP000322454"/>
    </source>
</evidence>
<dbReference type="AlphaFoldDB" id="A0A520XB08"/>
<dbReference type="EMBL" id="SHMQ01000019">
    <property type="protein sequence ID" value="RZV38393.1"/>
    <property type="molecule type" value="Genomic_DNA"/>
</dbReference>
<keyword evidence="5 8" id="KW-0472">Membrane</keyword>
<name>A0A520XB08_9DELT</name>
<dbReference type="GO" id="GO:0043093">
    <property type="term" value="P:FtsZ-dependent cytokinesis"/>
    <property type="evidence" value="ECO:0007669"/>
    <property type="project" value="TreeGrafter"/>
</dbReference>
<dbReference type="InterPro" id="IPR007060">
    <property type="entry name" value="FtsL/DivIC"/>
</dbReference>
<accession>A0A520XB08</accession>
<sequence>MKSNKEKKHNIKYAPFIIFSTVFILIIIFSVKGVIRVYRLRSEQLAVRKNIAEIKKKNEKIENRIRELTYNKQYIAYIAREKLNMIRPGEIVFKFIGKKHKK</sequence>
<proteinExistence type="predicted"/>
<keyword evidence="7" id="KW-0175">Coiled coil</keyword>
<dbReference type="GO" id="GO:0030428">
    <property type="term" value="C:cell septum"/>
    <property type="evidence" value="ECO:0007669"/>
    <property type="project" value="TreeGrafter"/>
</dbReference>
<evidence type="ECO:0000256" key="8">
    <source>
        <dbReference type="SAM" id="Phobius"/>
    </source>
</evidence>
<gene>
    <name evidence="9" type="ORF">EVJ48_07025</name>
</gene>
<protein>
    <submittedName>
        <fullName evidence="9">Septum formation initiator family protein</fullName>
    </submittedName>
</protein>
<dbReference type="PANTHER" id="PTHR37485">
    <property type="entry name" value="CELL DIVISION PROTEIN FTSB"/>
    <property type="match status" value="1"/>
</dbReference>
<evidence type="ECO:0000313" key="9">
    <source>
        <dbReference type="EMBL" id="RZV38393.1"/>
    </source>
</evidence>
<feature type="transmembrane region" description="Helical" evidence="8">
    <location>
        <begin position="13"/>
        <end position="35"/>
    </location>
</feature>
<evidence type="ECO:0000256" key="6">
    <source>
        <dbReference type="ARBA" id="ARBA00023306"/>
    </source>
</evidence>
<evidence type="ECO:0000256" key="1">
    <source>
        <dbReference type="ARBA" id="ARBA00022475"/>
    </source>
</evidence>
<evidence type="ECO:0000256" key="7">
    <source>
        <dbReference type="SAM" id="Coils"/>
    </source>
</evidence>
<evidence type="ECO:0000256" key="3">
    <source>
        <dbReference type="ARBA" id="ARBA00022692"/>
    </source>
</evidence>
<organism evidence="9 10">
    <name type="scientific">Candidatus Acidulodesulfobacterium acidiphilum</name>
    <dbReference type="NCBI Taxonomy" id="2597224"/>
    <lineage>
        <taxon>Bacteria</taxon>
        <taxon>Deltaproteobacteria</taxon>
        <taxon>Candidatus Acidulodesulfobacterales</taxon>
        <taxon>Candidatus Acidulodesulfobacterium</taxon>
    </lineage>
</organism>
<comment type="caution">
    <text evidence="9">The sequence shown here is derived from an EMBL/GenBank/DDBJ whole genome shotgun (WGS) entry which is preliminary data.</text>
</comment>